<feature type="region of interest" description="Disordered" evidence="1">
    <location>
        <begin position="1"/>
        <end position="57"/>
    </location>
</feature>
<sequence>MGNIEFLPDPRQALPGAGRLHRKEERLIPGRLPPAASASTPSAREPTAPSIHQLDDD</sequence>
<gene>
    <name evidence="2" type="ORF">AVDCRST_MAG19-2237</name>
</gene>
<feature type="compositionally biased region" description="Low complexity" evidence="1">
    <location>
        <begin position="33"/>
        <end position="50"/>
    </location>
</feature>
<organism evidence="2">
    <name type="scientific">uncultured Thermomicrobiales bacterium</name>
    <dbReference type="NCBI Taxonomy" id="1645740"/>
    <lineage>
        <taxon>Bacteria</taxon>
        <taxon>Pseudomonadati</taxon>
        <taxon>Thermomicrobiota</taxon>
        <taxon>Thermomicrobia</taxon>
        <taxon>Thermomicrobiales</taxon>
        <taxon>environmental samples</taxon>
    </lineage>
</organism>
<dbReference type="AlphaFoldDB" id="A0A6J4V2Y8"/>
<reference evidence="2" key="1">
    <citation type="submission" date="2020-02" db="EMBL/GenBank/DDBJ databases">
        <authorList>
            <person name="Meier V. D."/>
        </authorList>
    </citation>
    <scope>NUCLEOTIDE SEQUENCE</scope>
    <source>
        <strain evidence="2">AVDCRST_MAG19</strain>
    </source>
</reference>
<accession>A0A6J4V2Y8</accession>
<evidence type="ECO:0000313" key="2">
    <source>
        <dbReference type="EMBL" id="CAA9565760.1"/>
    </source>
</evidence>
<protein>
    <submittedName>
        <fullName evidence="2">Uncharacterized protein</fullName>
    </submittedName>
</protein>
<name>A0A6J4V2Y8_9BACT</name>
<evidence type="ECO:0000256" key="1">
    <source>
        <dbReference type="SAM" id="MobiDB-lite"/>
    </source>
</evidence>
<dbReference type="EMBL" id="CADCWL010000103">
    <property type="protein sequence ID" value="CAA9565760.1"/>
    <property type="molecule type" value="Genomic_DNA"/>
</dbReference>
<proteinExistence type="predicted"/>